<protein>
    <submittedName>
        <fullName evidence="2">PhzF family phenazine biosynthesis protein</fullName>
    </submittedName>
</protein>
<evidence type="ECO:0000256" key="1">
    <source>
        <dbReference type="PIRSR" id="PIRSR016184-1"/>
    </source>
</evidence>
<dbReference type="SUPFAM" id="SSF54506">
    <property type="entry name" value="Diaminopimelate epimerase-like"/>
    <property type="match status" value="1"/>
</dbReference>
<dbReference type="EMBL" id="STGY01000053">
    <property type="protein sequence ID" value="THV41086.1"/>
    <property type="molecule type" value="Genomic_DNA"/>
</dbReference>
<dbReference type="GO" id="GO:0005737">
    <property type="term" value="C:cytoplasm"/>
    <property type="evidence" value="ECO:0007669"/>
    <property type="project" value="TreeGrafter"/>
</dbReference>
<dbReference type="PIRSF" id="PIRSF016184">
    <property type="entry name" value="PhzC_PhzF"/>
    <property type="match status" value="1"/>
</dbReference>
<accession>A0A4V4HSD0</accession>
<dbReference type="InterPro" id="IPR003719">
    <property type="entry name" value="Phenazine_PhzF-like"/>
</dbReference>
<dbReference type="GO" id="GO:0016853">
    <property type="term" value="F:isomerase activity"/>
    <property type="evidence" value="ECO:0007669"/>
    <property type="project" value="TreeGrafter"/>
</dbReference>
<comment type="caution">
    <text evidence="2">The sequence shown here is derived from an EMBL/GenBank/DDBJ whole genome shotgun (WGS) entry which is preliminary data.</text>
</comment>
<sequence>MITFEIVDVFTDRAYAGNQLAVVYGAEDLAPAQMQAIAAEFGYSETSFILPGTTAGADYRARIFTPAEELPFAGHPTIGSALSAARTGFATPNGGKVVQECGSGLMTIELDGDTAKLTSTAISVGDKIDAAFAATSFGYAAAQVIGTPQATSAGLPHNFVRLSDADVTAAKSTPGGLDFVYLFSFDEATNAVHGRLFASGVGVAEDPATGSAAVALGVYLVEQGLITGDGIHTYEISQGAEIDRPSKLYGEVVVDGGKAVEVSVTGSAILVAKGELVTLP</sequence>
<gene>
    <name evidence="2" type="ORF">FAB82_13355</name>
</gene>
<dbReference type="PANTHER" id="PTHR13774">
    <property type="entry name" value="PHENAZINE BIOSYNTHESIS PROTEIN"/>
    <property type="match status" value="1"/>
</dbReference>
<dbReference type="PANTHER" id="PTHR13774:SF32">
    <property type="entry name" value="ANTISENSE-ENHANCING SEQUENCE 1"/>
    <property type="match status" value="1"/>
</dbReference>
<organism evidence="2 3">
    <name type="scientific">Glycomyces buryatensis</name>
    <dbReference type="NCBI Taxonomy" id="2570927"/>
    <lineage>
        <taxon>Bacteria</taxon>
        <taxon>Bacillati</taxon>
        <taxon>Actinomycetota</taxon>
        <taxon>Actinomycetes</taxon>
        <taxon>Glycomycetales</taxon>
        <taxon>Glycomycetaceae</taxon>
        <taxon>Glycomyces</taxon>
    </lineage>
</organism>
<keyword evidence="3" id="KW-1185">Reference proteome</keyword>
<evidence type="ECO:0000313" key="2">
    <source>
        <dbReference type="EMBL" id="THV41086.1"/>
    </source>
</evidence>
<dbReference type="NCBIfam" id="TIGR00654">
    <property type="entry name" value="PhzF_family"/>
    <property type="match status" value="1"/>
</dbReference>
<dbReference type="Gene3D" id="3.10.310.10">
    <property type="entry name" value="Diaminopimelate Epimerase, Chain A, domain 1"/>
    <property type="match status" value="2"/>
</dbReference>
<feature type="active site" evidence="1">
    <location>
        <position position="45"/>
    </location>
</feature>
<dbReference type="OrthoDB" id="9788221at2"/>
<dbReference type="Pfam" id="PF02567">
    <property type="entry name" value="PhzC-PhzF"/>
    <property type="match status" value="1"/>
</dbReference>
<evidence type="ECO:0000313" key="3">
    <source>
        <dbReference type="Proteomes" id="UP000308760"/>
    </source>
</evidence>
<proteinExistence type="predicted"/>
<dbReference type="RefSeq" id="WP_136535034.1">
    <property type="nucleotide sequence ID" value="NZ_STGY01000053.1"/>
</dbReference>
<dbReference type="AlphaFoldDB" id="A0A4V4HSD0"/>
<dbReference type="Proteomes" id="UP000308760">
    <property type="component" value="Unassembled WGS sequence"/>
</dbReference>
<name>A0A4V4HSD0_9ACTN</name>
<reference evidence="3" key="1">
    <citation type="submission" date="2019-04" db="EMBL/GenBank/DDBJ databases">
        <title>Nocardioides xinjiangensis sp. nov.</title>
        <authorList>
            <person name="Liu S."/>
        </authorList>
    </citation>
    <scope>NUCLEOTIDE SEQUENCE [LARGE SCALE GENOMIC DNA]</scope>
    <source>
        <strain evidence="3">18</strain>
    </source>
</reference>
<reference evidence="2 3" key="2">
    <citation type="submission" date="2019-05" db="EMBL/GenBank/DDBJ databases">
        <title>Glycomyces buryatensis sp. nov.</title>
        <authorList>
            <person name="Nikitina E."/>
        </authorList>
    </citation>
    <scope>NUCLEOTIDE SEQUENCE [LARGE SCALE GENOMIC DNA]</scope>
    <source>
        <strain evidence="2 3">18</strain>
    </source>
</reference>